<reference evidence="1" key="2">
    <citation type="journal article" date="2015" name="Fish Shellfish Immunol.">
        <title>Early steps in the European eel (Anguilla anguilla)-Vibrio vulnificus interaction in the gills: Role of the RtxA13 toxin.</title>
        <authorList>
            <person name="Callol A."/>
            <person name="Pajuelo D."/>
            <person name="Ebbesson L."/>
            <person name="Teles M."/>
            <person name="MacKenzie S."/>
            <person name="Amaro C."/>
        </authorList>
    </citation>
    <scope>NUCLEOTIDE SEQUENCE</scope>
</reference>
<protein>
    <submittedName>
        <fullName evidence="1">Uncharacterized protein</fullName>
    </submittedName>
</protein>
<accession>A0A0E9XZ85</accession>
<evidence type="ECO:0000313" key="1">
    <source>
        <dbReference type="EMBL" id="JAI07950.1"/>
    </source>
</evidence>
<name>A0A0E9XZ85_ANGAN</name>
<sequence length="8" mass="927">MRILVAPK</sequence>
<organism evidence="1">
    <name type="scientific">Anguilla anguilla</name>
    <name type="common">European freshwater eel</name>
    <name type="synonym">Muraena anguilla</name>
    <dbReference type="NCBI Taxonomy" id="7936"/>
    <lineage>
        <taxon>Eukaryota</taxon>
        <taxon>Metazoa</taxon>
        <taxon>Chordata</taxon>
        <taxon>Craniata</taxon>
        <taxon>Vertebrata</taxon>
        <taxon>Euteleostomi</taxon>
        <taxon>Actinopterygii</taxon>
        <taxon>Neopterygii</taxon>
        <taxon>Teleostei</taxon>
        <taxon>Anguilliformes</taxon>
        <taxon>Anguillidae</taxon>
        <taxon>Anguilla</taxon>
    </lineage>
</organism>
<reference evidence="1" key="1">
    <citation type="submission" date="2014-11" db="EMBL/GenBank/DDBJ databases">
        <authorList>
            <person name="Amaro Gonzalez C."/>
        </authorList>
    </citation>
    <scope>NUCLEOTIDE SEQUENCE</scope>
</reference>
<proteinExistence type="predicted"/>
<dbReference type="EMBL" id="GBXM01000628">
    <property type="protein sequence ID" value="JAI07950.1"/>
    <property type="molecule type" value="Transcribed_RNA"/>
</dbReference>